<accession>A0A4Y2ALT8</accession>
<dbReference type="InterPro" id="IPR043502">
    <property type="entry name" value="DNA/RNA_pol_sf"/>
</dbReference>
<evidence type="ECO:0000259" key="8">
    <source>
        <dbReference type="Pfam" id="PF00078"/>
    </source>
</evidence>
<dbReference type="GO" id="GO:0003964">
    <property type="term" value="F:RNA-directed DNA polymerase activity"/>
    <property type="evidence" value="ECO:0007669"/>
    <property type="project" value="UniProtKB-KW"/>
</dbReference>
<evidence type="ECO:0000313" key="9">
    <source>
        <dbReference type="EMBL" id="GBL80216.1"/>
    </source>
</evidence>
<dbReference type="PANTHER" id="PTHR24559">
    <property type="entry name" value="TRANSPOSON TY3-I GAG-POL POLYPROTEIN"/>
    <property type="match status" value="1"/>
</dbReference>
<dbReference type="SUPFAM" id="SSF56672">
    <property type="entry name" value="DNA/RNA polymerases"/>
    <property type="match status" value="1"/>
</dbReference>
<keyword evidence="2" id="KW-0808">Transferase</keyword>
<dbReference type="EMBL" id="BGPR01000020">
    <property type="protein sequence ID" value="GBL80216.1"/>
    <property type="molecule type" value="Genomic_DNA"/>
</dbReference>
<keyword evidence="10" id="KW-1185">Reference proteome</keyword>
<feature type="domain" description="Reverse transcriptase" evidence="8">
    <location>
        <begin position="106"/>
        <end position="156"/>
    </location>
</feature>
<evidence type="ECO:0000256" key="7">
    <source>
        <dbReference type="ARBA" id="ARBA00022918"/>
    </source>
</evidence>
<dbReference type="Gene3D" id="3.10.10.10">
    <property type="entry name" value="HIV Type 1 Reverse Transcriptase, subunit A, domain 1"/>
    <property type="match status" value="1"/>
</dbReference>
<evidence type="ECO:0000256" key="1">
    <source>
        <dbReference type="ARBA" id="ARBA00022670"/>
    </source>
</evidence>
<dbReference type="Gene3D" id="3.30.70.270">
    <property type="match status" value="1"/>
</dbReference>
<keyword evidence="5" id="KW-0255">Endonuclease</keyword>
<reference evidence="9 10" key="1">
    <citation type="journal article" date="2019" name="Sci. Rep.">
        <title>Orb-weaving spider Araneus ventricosus genome elucidates the spidroin gene catalogue.</title>
        <authorList>
            <person name="Kono N."/>
            <person name="Nakamura H."/>
            <person name="Ohtoshi R."/>
            <person name="Moran D.A.P."/>
            <person name="Shinohara A."/>
            <person name="Yoshida Y."/>
            <person name="Fujiwara M."/>
            <person name="Mori M."/>
            <person name="Tomita M."/>
            <person name="Arakawa K."/>
        </authorList>
    </citation>
    <scope>NUCLEOTIDE SEQUENCE [LARGE SCALE GENOMIC DNA]</scope>
</reference>
<proteinExistence type="predicted"/>
<organism evidence="9 10">
    <name type="scientific">Araneus ventricosus</name>
    <name type="common">Orbweaver spider</name>
    <name type="synonym">Epeira ventricosa</name>
    <dbReference type="NCBI Taxonomy" id="182803"/>
    <lineage>
        <taxon>Eukaryota</taxon>
        <taxon>Metazoa</taxon>
        <taxon>Ecdysozoa</taxon>
        <taxon>Arthropoda</taxon>
        <taxon>Chelicerata</taxon>
        <taxon>Arachnida</taxon>
        <taxon>Araneae</taxon>
        <taxon>Araneomorphae</taxon>
        <taxon>Entelegynae</taxon>
        <taxon>Araneoidea</taxon>
        <taxon>Araneidae</taxon>
        <taxon>Araneus</taxon>
    </lineage>
</organism>
<dbReference type="InterPro" id="IPR043128">
    <property type="entry name" value="Rev_trsase/Diguanyl_cyclase"/>
</dbReference>
<evidence type="ECO:0000256" key="2">
    <source>
        <dbReference type="ARBA" id="ARBA00022679"/>
    </source>
</evidence>
<dbReference type="PANTHER" id="PTHR24559:SF435">
    <property type="entry name" value="RIBONUCLEASE H"/>
    <property type="match status" value="1"/>
</dbReference>
<dbReference type="InterPro" id="IPR053134">
    <property type="entry name" value="RNA-dir_DNA_polymerase"/>
</dbReference>
<dbReference type="FunFam" id="3.10.10.10:FF:000007">
    <property type="entry name" value="Retrovirus-related Pol polyprotein from transposon 17.6-like Protein"/>
    <property type="match status" value="1"/>
</dbReference>
<dbReference type="GO" id="GO:0004519">
    <property type="term" value="F:endonuclease activity"/>
    <property type="evidence" value="ECO:0007669"/>
    <property type="project" value="UniProtKB-KW"/>
</dbReference>
<dbReference type="OrthoDB" id="8367358at2759"/>
<keyword evidence="1" id="KW-0645">Protease</keyword>
<dbReference type="AlphaFoldDB" id="A0A4Y2ALT8"/>
<keyword evidence="6" id="KW-0378">Hydrolase</keyword>
<keyword evidence="7" id="KW-0695">RNA-directed DNA polymerase</keyword>
<dbReference type="Proteomes" id="UP000499080">
    <property type="component" value="Unassembled WGS sequence"/>
</dbReference>
<dbReference type="InterPro" id="IPR000477">
    <property type="entry name" value="RT_dom"/>
</dbReference>
<evidence type="ECO:0000256" key="4">
    <source>
        <dbReference type="ARBA" id="ARBA00022722"/>
    </source>
</evidence>
<dbReference type="Pfam" id="PF00078">
    <property type="entry name" value="RVT_1"/>
    <property type="match status" value="1"/>
</dbReference>
<keyword evidence="3" id="KW-0548">Nucleotidyltransferase</keyword>
<evidence type="ECO:0000256" key="5">
    <source>
        <dbReference type="ARBA" id="ARBA00022759"/>
    </source>
</evidence>
<evidence type="ECO:0000256" key="3">
    <source>
        <dbReference type="ARBA" id="ARBA00022695"/>
    </source>
</evidence>
<evidence type="ECO:0000256" key="6">
    <source>
        <dbReference type="ARBA" id="ARBA00022801"/>
    </source>
</evidence>
<sequence>MPETGHLTRSMDKQFEKLFAMMAEMKAGQEEMKAGQEQMRVAQAGLEQTMEFGQEEMRSGQEKMRSGQERLEKELRYGQEEMKTQIQAHIGSQVEEIKIHVDGCIRKIEDGSQWFMTLDLKSRYWQVEVRPEDRQKTAFTTGQGLWQFKVMPFGLCNVQQHLKD</sequence>
<comment type="caution">
    <text evidence="9">The sequence shown here is derived from an EMBL/GenBank/DDBJ whole genome shotgun (WGS) entry which is preliminary data.</text>
</comment>
<dbReference type="GO" id="GO:0006508">
    <property type="term" value="P:proteolysis"/>
    <property type="evidence" value="ECO:0007669"/>
    <property type="project" value="UniProtKB-KW"/>
</dbReference>
<keyword evidence="4" id="KW-0540">Nuclease</keyword>
<protein>
    <recommendedName>
        <fullName evidence="8">Reverse transcriptase domain-containing protein</fullName>
    </recommendedName>
</protein>
<gene>
    <name evidence="9" type="ORF">AVEN_29188_1</name>
</gene>
<name>A0A4Y2ALT8_ARAVE</name>
<evidence type="ECO:0000313" key="10">
    <source>
        <dbReference type="Proteomes" id="UP000499080"/>
    </source>
</evidence>
<dbReference type="GO" id="GO:0008233">
    <property type="term" value="F:peptidase activity"/>
    <property type="evidence" value="ECO:0007669"/>
    <property type="project" value="UniProtKB-KW"/>
</dbReference>